<accession>A0A3E0WHB9</accession>
<dbReference type="RefSeq" id="WP_116348604.1">
    <property type="nucleotide sequence ID" value="NZ_NFZW01000049.1"/>
</dbReference>
<proteinExistence type="predicted"/>
<evidence type="ECO:0000313" key="2">
    <source>
        <dbReference type="Proteomes" id="UP000256763"/>
    </source>
</evidence>
<sequence>MSYHGRYTWSHPLGEEVIAHNDGAVSLYIEWAGLDVWLADDTERAAKWNRFYRVLSRVGVEYTIEWHLWREYDPSVAINYYQYGEQNMLRGQEIGRAVRQAMVEHLAASAMSNTVGIVLTRLPAATGLGGRKRRLVKQAQLAQELRAQGAAVAKILGGEVRPWTDYLARIEQSYDRPAYAKRRLHEREGVPFDPLFQINEQIIREKPARDGEFLKLGDTYTKCLFLFLYPHADPAFFLGLAGLPCEMHVSHIVKPLHTRLAMRAADRSERYTGNLVGDSGQDYAFHKIRDLAGFKQFVVSNSLDIYDNAYLIHLHGSKDLVEATAEEITNWIEDNQGQVRSADYMQLPFFRYGQPGQGYKAPVMRRDHSWQVGNMLPVQVDDRGEEPESLRLSTSGQLTGFSVTRQKIPHGFTVAMTGGGKGVDTVATIAESYPCGTDWYIMEIGGSYQWIVEGFGGRYIPVDPNEHGVNPLPAFSMAKPITGDDPDALPLDARLAGGTTSALALVLSGGRMSLDQHQEAAAEMALQMMYAAPDLSREAPVLPDYLQELRGATYFDNDAQAKAAQNMADNLESFLSTAQGRAFSGKDNLVLSKGICAVDLKPVLAVNKDLIRFYLVFLSLKLSHLAFLPPVIRRGSCSMSLLSTFNMLLTLSAALLHAVTHGPERECRVTTR</sequence>
<keyword evidence="2" id="KW-1185">Reference proteome</keyword>
<comment type="caution">
    <text evidence="1">The sequence shown here is derived from an EMBL/GenBank/DDBJ whole genome shotgun (WGS) entry which is preliminary data.</text>
</comment>
<organism evidence="1 2">
    <name type="scientific">Alkalilimnicola ehrlichii</name>
    <dbReference type="NCBI Taxonomy" id="351052"/>
    <lineage>
        <taxon>Bacteria</taxon>
        <taxon>Pseudomonadati</taxon>
        <taxon>Pseudomonadota</taxon>
        <taxon>Gammaproteobacteria</taxon>
        <taxon>Chromatiales</taxon>
        <taxon>Ectothiorhodospiraceae</taxon>
        <taxon>Alkalilimnicola</taxon>
    </lineage>
</organism>
<protein>
    <recommendedName>
        <fullName evidence="3">TraG P-loop domain-containing protein</fullName>
    </recommendedName>
</protein>
<reference evidence="2" key="1">
    <citation type="submission" date="2017-05" db="EMBL/GenBank/DDBJ databases">
        <authorList>
            <person name="Sharma S."/>
            <person name="Sidhu C."/>
            <person name="Pinnaka A.K."/>
        </authorList>
    </citation>
    <scope>NUCLEOTIDE SEQUENCE [LARGE SCALE GENOMIC DNA]</scope>
    <source>
        <strain evidence="2">AK93</strain>
    </source>
</reference>
<gene>
    <name evidence="1" type="ORF">CAL65_22265</name>
</gene>
<evidence type="ECO:0008006" key="3">
    <source>
        <dbReference type="Google" id="ProtNLM"/>
    </source>
</evidence>
<dbReference type="Proteomes" id="UP000256763">
    <property type="component" value="Unassembled WGS sequence"/>
</dbReference>
<evidence type="ECO:0000313" key="1">
    <source>
        <dbReference type="EMBL" id="RFA31547.1"/>
    </source>
</evidence>
<dbReference type="EMBL" id="NFZW01000049">
    <property type="protein sequence ID" value="RFA31547.1"/>
    <property type="molecule type" value="Genomic_DNA"/>
</dbReference>
<dbReference type="AlphaFoldDB" id="A0A3E0WHB9"/>
<name>A0A3E0WHB9_9GAMM</name>